<dbReference type="InterPro" id="IPR003737">
    <property type="entry name" value="GlcNAc_PI_deacetylase-related"/>
</dbReference>
<dbReference type="GO" id="GO:0016811">
    <property type="term" value="F:hydrolase activity, acting on carbon-nitrogen (but not peptide) bonds, in linear amides"/>
    <property type="evidence" value="ECO:0007669"/>
    <property type="project" value="TreeGrafter"/>
</dbReference>
<dbReference type="Gene3D" id="3.40.50.10320">
    <property type="entry name" value="LmbE-like"/>
    <property type="match status" value="1"/>
</dbReference>
<evidence type="ECO:0000313" key="1">
    <source>
        <dbReference type="EMBL" id="SHM86085.1"/>
    </source>
</evidence>
<dbReference type="AlphaFoldDB" id="A0A1M7M606"/>
<dbReference type="STRING" id="388280.SAMN04488057_104117"/>
<proteinExistence type="predicted"/>
<reference evidence="1 2" key="1">
    <citation type="submission" date="2016-11" db="EMBL/GenBank/DDBJ databases">
        <authorList>
            <person name="Jaros S."/>
            <person name="Januszkiewicz K."/>
            <person name="Wedrychowicz H."/>
        </authorList>
    </citation>
    <scope>NUCLEOTIDE SEQUENCE [LARGE SCALE GENOMIC DNA]</scope>
    <source>
        <strain evidence="1 2">CGMCC 1.6102</strain>
    </source>
</reference>
<organism evidence="1 2">
    <name type="scientific">Cyclobacterium lianum</name>
    <dbReference type="NCBI Taxonomy" id="388280"/>
    <lineage>
        <taxon>Bacteria</taxon>
        <taxon>Pseudomonadati</taxon>
        <taxon>Bacteroidota</taxon>
        <taxon>Cytophagia</taxon>
        <taxon>Cytophagales</taxon>
        <taxon>Cyclobacteriaceae</taxon>
        <taxon>Cyclobacterium</taxon>
    </lineage>
</organism>
<protein>
    <submittedName>
        <fullName evidence="1">N-acetylglucosaminyl deacetylase, LmbE family</fullName>
    </submittedName>
</protein>
<keyword evidence="2" id="KW-1185">Reference proteome</keyword>
<dbReference type="Proteomes" id="UP000184513">
    <property type="component" value="Unassembled WGS sequence"/>
</dbReference>
<dbReference type="SUPFAM" id="SSF52317">
    <property type="entry name" value="Class I glutamine amidotransferase-like"/>
    <property type="match status" value="1"/>
</dbReference>
<dbReference type="SUPFAM" id="SSF102588">
    <property type="entry name" value="LmbE-like"/>
    <property type="match status" value="1"/>
</dbReference>
<evidence type="ECO:0000313" key="2">
    <source>
        <dbReference type="Proteomes" id="UP000184513"/>
    </source>
</evidence>
<accession>A0A1M7M606</accession>
<dbReference type="InterPro" id="IPR029062">
    <property type="entry name" value="Class_I_gatase-like"/>
</dbReference>
<dbReference type="PANTHER" id="PTHR12993:SF11">
    <property type="entry name" value="N-ACETYLGLUCOSAMINYL-PHOSPHATIDYLINOSITOL DE-N-ACETYLASE"/>
    <property type="match status" value="1"/>
</dbReference>
<gene>
    <name evidence="1" type="ORF">SAMN04488057_104117</name>
</gene>
<dbReference type="EMBL" id="FRCY01000004">
    <property type="protein sequence ID" value="SHM86085.1"/>
    <property type="molecule type" value="Genomic_DNA"/>
</dbReference>
<dbReference type="Pfam" id="PF02585">
    <property type="entry name" value="PIG-L"/>
    <property type="match status" value="1"/>
</dbReference>
<dbReference type="InterPro" id="IPR024078">
    <property type="entry name" value="LmbE-like_dom_sf"/>
</dbReference>
<name>A0A1M7M606_9BACT</name>
<sequence length="834" mass="93788">MNLFGQSGLVLIFYLTGMWLASPLAFAQSGSDIYHKLLKLKETKRVLYVAAHPDDENTRLIAYLSNAAHAEVGYLSLTRGDGGQNLIGKELGIQLGMIRTQELLKARETDGGRQFFSRAIDFGYSKNPDETLNNWDGEKLLSDVIWVIRKFQPDIIVTRFNTTPGTTHGHHTTSAILAGEAFEKSGDAAVFPEQLKWVDPWSAKRIFWNAYSWGGQYEPKRDKQYHQFPVGAFNSLLGTTYSQIAADSRTMHKSQGFGATASIGESQDFIELVAGDTFDDSPFDGISSRWKDLEVGPDIQRQIDQVLASFDFVVPEKNLSDLLAIKSALNQVQEDLPWVNEKQQLIDEIILDAIGWKSLFVSNKELSYPSSQISGRLLVNQPSGKPVRLEDFEVLGDSFELDKILSENRPVELEMELTIPDTYPISQPYWLEEMPENNLYVVREQTRIGKPFNDPAISGTLHFSIDQQSFQISIPLQYRYNDQVNGEIIQPFTVVPRASVEVDQDNVFLLNGEASFIEVSVTFDGAMMEGTIGIDGLSPEEFRIEDKLVDEANAKYYYKVVLTNANGQEKSTHRVYFESEDGKVYDRGRNRILYSHIPNQTYFPRAQFNLIRMDMDISKQTIGYIPGAGDDVPAVLRNLGYTVELLENDNFGASLFSKYPTIIVGIRAFNVNQQLANNTTALMDYVRNGGNLIVQYNTSSPLLSRDFGPYPLELSRDRIAVESSPVKLMLEEHPVLNYPNHIAQEDFSGWVQERGLYFPGSWDDQYQAPLLMQDPNEQPTRGALLVTAYGKGTFTYSGISWFRLLPAGVPGAVKLFVNLIEQAGEKREGVSTLE</sequence>
<dbReference type="PANTHER" id="PTHR12993">
    <property type="entry name" value="N-ACETYLGLUCOSAMINYL-PHOSPHATIDYLINOSITOL DE-N-ACETYLASE-RELATED"/>
    <property type="match status" value="1"/>
</dbReference>